<feature type="transmembrane region" description="Helical" evidence="7">
    <location>
        <begin position="107"/>
        <end position="129"/>
    </location>
</feature>
<evidence type="ECO:0000256" key="1">
    <source>
        <dbReference type="ARBA" id="ARBA00004141"/>
    </source>
</evidence>
<evidence type="ECO:0000256" key="3">
    <source>
        <dbReference type="ARBA" id="ARBA00022692"/>
    </source>
</evidence>
<feature type="transmembrane region" description="Helical" evidence="7">
    <location>
        <begin position="80"/>
        <end position="100"/>
    </location>
</feature>
<feature type="transmembrane region" description="Helical" evidence="7">
    <location>
        <begin position="361"/>
        <end position="378"/>
    </location>
</feature>
<accession>A0A0F7SNU4</accession>
<dbReference type="Gene3D" id="1.20.1250.20">
    <property type="entry name" value="MFS general substrate transporter like domains"/>
    <property type="match status" value="1"/>
</dbReference>
<reference evidence="9" key="1">
    <citation type="submission" date="2014-08" db="EMBL/GenBank/DDBJ databases">
        <authorList>
            <person name="Sharma Rahul"/>
            <person name="Thines Marco"/>
        </authorList>
    </citation>
    <scope>NUCLEOTIDE SEQUENCE</scope>
</reference>
<name>A0A0F7SNU4_PHARH</name>
<dbReference type="InterPro" id="IPR020846">
    <property type="entry name" value="MFS_dom"/>
</dbReference>
<feature type="transmembrane region" description="Helical" evidence="7">
    <location>
        <begin position="439"/>
        <end position="457"/>
    </location>
</feature>
<feature type="transmembrane region" description="Helical" evidence="7">
    <location>
        <begin position="213"/>
        <end position="234"/>
    </location>
</feature>
<comment type="subcellular location">
    <subcellularLocation>
        <location evidence="1">Membrane</location>
        <topology evidence="1">Multi-pass membrane protein</topology>
    </subcellularLocation>
</comment>
<dbReference type="InterPro" id="IPR036259">
    <property type="entry name" value="MFS_trans_sf"/>
</dbReference>
<keyword evidence="3 7" id="KW-0812">Transmembrane</keyword>
<evidence type="ECO:0000259" key="8">
    <source>
        <dbReference type="PROSITE" id="PS50850"/>
    </source>
</evidence>
<keyword evidence="2" id="KW-0813">Transport</keyword>
<feature type="region of interest" description="Disordered" evidence="6">
    <location>
        <begin position="1"/>
        <end position="21"/>
    </location>
</feature>
<dbReference type="GO" id="GO:0005886">
    <property type="term" value="C:plasma membrane"/>
    <property type="evidence" value="ECO:0007669"/>
    <property type="project" value="TreeGrafter"/>
</dbReference>
<evidence type="ECO:0000256" key="6">
    <source>
        <dbReference type="SAM" id="MobiDB-lite"/>
    </source>
</evidence>
<organism evidence="9">
    <name type="scientific">Phaffia rhodozyma</name>
    <name type="common">Yeast</name>
    <name type="synonym">Xanthophyllomyces dendrorhous</name>
    <dbReference type="NCBI Taxonomy" id="264483"/>
    <lineage>
        <taxon>Eukaryota</taxon>
        <taxon>Fungi</taxon>
        <taxon>Dikarya</taxon>
        <taxon>Basidiomycota</taxon>
        <taxon>Agaricomycotina</taxon>
        <taxon>Tremellomycetes</taxon>
        <taxon>Cystofilobasidiales</taxon>
        <taxon>Mrakiaceae</taxon>
        <taxon>Phaffia</taxon>
    </lineage>
</organism>
<dbReference type="SUPFAM" id="SSF103473">
    <property type="entry name" value="MFS general substrate transporter"/>
    <property type="match status" value="1"/>
</dbReference>
<protein>
    <submittedName>
        <fullName evidence="9">Inorganic phosphate transporter</fullName>
    </submittedName>
</protein>
<dbReference type="InterPro" id="IPR005828">
    <property type="entry name" value="MFS_sugar_transport-like"/>
</dbReference>
<evidence type="ECO:0000256" key="4">
    <source>
        <dbReference type="ARBA" id="ARBA00022989"/>
    </source>
</evidence>
<feature type="transmembrane region" description="Helical" evidence="7">
    <location>
        <begin position="182"/>
        <end position="207"/>
    </location>
</feature>
<feature type="transmembrane region" description="Helical" evidence="7">
    <location>
        <begin position="303"/>
        <end position="324"/>
    </location>
</feature>
<dbReference type="Pfam" id="PF00083">
    <property type="entry name" value="Sugar_tr"/>
    <property type="match status" value="2"/>
</dbReference>
<feature type="transmembrane region" description="Helical" evidence="7">
    <location>
        <begin position="141"/>
        <end position="162"/>
    </location>
</feature>
<feature type="transmembrane region" description="Helical" evidence="7">
    <location>
        <begin position="336"/>
        <end position="355"/>
    </location>
</feature>
<keyword evidence="4 7" id="KW-1133">Transmembrane helix</keyword>
<evidence type="ECO:0000313" key="9">
    <source>
        <dbReference type="EMBL" id="CED82334.1"/>
    </source>
</evidence>
<sequence length="503" mass="53901">MWPLSKKHVEAPPAGKVNSEGSILDDQESTTLGLGKYGLIFACGSALFSDGYVNAVIGPVNTILGVLYAEEMANTNYSQLLSSMAFAGTVIGMLVFGVISDRIGRKAGMLVATVIIFVFTALTAGAKGAGGSVPGMLKALIAYRFLTGIGIGAEYPSGSVAASENSEAKGVPKMRRQMMFQLATSSMIDLGFVIAAFVPLVLLWICGMNHLRAVWRISVGLGVVPPLLLLYFRVKMREPEQYRMHNMRKCKVPWMLIIRRYWVKIAAVSLNWFIYDWIVYPFGLYSSVIISVADSESTLYTSLGWGCLVNAFYLPGTFLGAIFVSDRLGPRNTMIFGLLAQAIFGFVLSGAYNALTKHENIAAFAVLYGLFLSFGELGPGNNLGLLASKAIGPTAVRGTLYGVAAAVGKVGAFAGSYCFKPIIADLGGSGTYAGATGPFYIASALAIFSAGITYFFIPNIDADYMERDNIEFKAYLEANGWDTSAMGEIIALDPESAGQMQKS</sequence>
<proteinExistence type="predicted"/>
<evidence type="ECO:0000256" key="7">
    <source>
        <dbReference type="SAM" id="Phobius"/>
    </source>
</evidence>
<dbReference type="AlphaFoldDB" id="A0A0F7SNU4"/>
<dbReference type="FunFam" id="1.20.1250.20:FF:000140">
    <property type="entry name" value="Putative MFS phospholipid transporter"/>
    <property type="match status" value="1"/>
</dbReference>
<dbReference type="PANTHER" id="PTHR23508:SF10">
    <property type="entry name" value="CARBOXYLIC ACID TRANSPORTER PROTEIN HOMOLOG"/>
    <property type="match status" value="1"/>
</dbReference>
<dbReference type="GO" id="GO:0046943">
    <property type="term" value="F:carboxylic acid transmembrane transporter activity"/>
    <property type="evidence" value="ECO:0007669"/>
    <property type="project" value="TreeGrafter"/>
</dbReference>
<dbReference type="PANTHER" id="PTHR23508">
    <property type="entry name" value="CARBOXYLIC ACID TRANSPORTER PROTEIN HOMOLOG"/>
    <property type="match status" value="1"/>
</dbReference>
<keyword evidence="5 7" id="KW-0472">Membrane</keyword>
<feature type="transmembrane region" description="Helical" evidence="7">
    <location>
        <begin position="261"/>
        <end position="283"/>
    </location>
</feature>
<feature type="domain" description="Major facilitator superfamily (MFS) profile" evidence="8">
    <location>
        <begin position="39"/>
        <end position="461"/>
    </location>
</feature>
<dbReference type="EMBL" id="LN483124">
    <property type="protein sequence ID" value="CED82334.1"/>
    <property type="molecule type" value="Genomic_DNA"/>
</dbReference>
<evidence type="ECO:0000256" key="2">
    <source>
        <dbReference type="ARBA" id="ARBA00022448"/>
    </source>
</evidence>
<dbReference type="PROSITE" id="PS50850">
    <property type="entry name" value="MFS"/>
    <property type="match status" value="1"/>
</dbReference>
<feature type="transmembrane region" description="Helical" evidence="7">
    <location>
        <begin position="399"/>
        <end position="419"/>
    </location>
</feature>
<evidence type="ECO:0000256" key="5">
    <source>
        <dbReference type="ARBA" id="ARBA00023136"/>
    </source>
</evidence>